<evidence type="ECO:0000313" key="2">
    <source>
        <dbReference type="Proteomes" id="UP000246635"/>
    </source>
</evidence>
<dbReference type="GO" id="GO:0005839">
    <property type="term" value="C:proteasome core complex"/>
    <property type="evidence" value="ECO:0007669"/>
    <property type="project" value="InterPro"/>
</dbReference>
<dbReference type="Pfam" id="PF00227">
    <property type="entry name" value="Proteasome"/>
    <property type="match status" value="1"/>
</dbReference>
<dbReference type="InterPro" id="IPR001353">
    <property type="entry name" value="Proteasome_sua/b"/>
</dbReference>
<evidence type="ECO:0000313" key="1">
    <source>
        <dbReference type="EMBL" id="PWW02517.1"/>
    </source>
</evidence>
<name>A0A2V2YT76_9BACL</name>
<dbReference type="Proteomes" id="UP000246635">
    <property type="component" value="Unassembled WGS sequence"/>
</dbReference>
<organism evidence="1 2">
    <name type="scientific">Paenibacillus cellulosilyticus</name>
    <dbReference type="NCBI Taxonomy" id="375489"/>
    <lineage>
        <taxon>Bacteria</taxon>
        <taxon>Bacillati</taxon>
        <taxon>Bacillota</taxon>
        <taxon>Bacilli</taxon>
        <taxon>Bacillales</taxon>
        <taxon>Paenibacillaceae</taxon>
        <taxon>Paenibacillus</taxon>
    </lineage>
</organism>
<sequence>MSLCIAVNNPSNFVIIAGDGRTIKGSQVVSNNHQKLTRLTEHISIFISGVQSYCEVLRFRIACKVNEQTTIDEVAKIVQSESKVIHDEFIGICPMFYELNPKGAALATVVAFFDTKKKESGFIEYCHSDGFLPHFTKISKMTARGLRQEDVIDYLPKHFNPSESIQSILGAFNHIESLDGRVGGTIAVHVISEDGIDEYVQEMKT</sequence>
<dbReference type="InterPro" id="IPR029055">
    <property type="entry name" value="Ntn_hydrolases_N"/>
</dbReference>
<keyword evidence="2" id="KW-1185">Reference proteome</keyword>
<dbReference type="Gene3D" id="3.60.20.10">
    <property type="entry name" value="Glutamine Phosphoribosylpyrophosphate, subunit 1, domain 1"/>
    <property type="match status" value="1"/>
</dbReference>
<dbReference type="SUPFAM" id="SSF56235">
    <property type="entry name" value="N-terminal nucleophile aminohydrolases (Ntn hydrolases)"/>
    <property type="match status" value="1"/>
</dbReference>
<accession>A0A2V2YT76</accession>
<comment type="caution">
    <text evidence="1">The sequence shown here is derived from an EMBL/GenBank/DDBJ whole genome shotgun (WGS) entry which is preliminary data.</text>
</comment>
<dbReference type="RefSeq" id="WP_110044550.1">
    <property type="nucleotide sequence ID" value="NZ_CP054613.1"/>
</dbReference>
<keyword evidence="1" id="KW-0647">Proteasome</keyword>
<reference evidence="1 2" key="1">
    <citation type="submission" date="2018-05" db="EMBL/GenBank/DDBJ databases">
        <title>Genomic Encyclopedia of Type Strains, Phase III (KMG-III): the genomes of soil and plant-associated and newly described type strains.</title>
        <authorList>
            <person name="Whitman W."/>
        </authorList>
    </citation>
    <scope>NUCLEOTIDE SEQUENCE [LARGE SCALE GENOMIC DNA]</scope>
    <source>
        <strain evidence="1 2">CECT 5696</strain>
    </source>
</reference>
<protein>
    <submittedName>
        <fullName evidence="1">20S proteasome alpha/beta subunit</fullName>
    </submittedName>
</protein>
<proteinExistence type="predicted"/>
<dbReference type="OrthoDB" id="2616792at2"/>
<dbReference type="GO" id="GO:0051603">
    <property type="term" value="P:proteolysis involved in protein catabolic process"/>
    <property type="evidence" value="ECO:0007669"/>
    <property type="project" value="InterPro"/>
</dbReference>
<dbReference type="EMBL" id="QGTQ01000009">
    <property type="protein sequence ID" value="PWW02517.1"/>
    <property type="molecule type" value="Genomic_DNA"/>
</dbReference>
<dbReference type="AlphaFoldDB" id="A0A2V2YT76"/>
<gene>
    <name evidence="1" type="ORF">DFQ01_109142</name>
</gene>